<accession>A0A7C6AAD4</accession>
<dbReference type="Pfam" id="PF13749">
    <property type="entry name" value="HATPase_c_4"/>
    <property type="match status" value="1"/>
</dbReference>
<dbReference type="AlphaFoldDB" id="A0A7C6AAD4"/>
<name>A0A7C6AAD4_UNCW3</name>
<evidence type="ECO:0000313" key="1">
    <source>
        <dbReference type="EMBL" id="HHS52649.1"/>
    </source>
</evidence>
<gene>
    <name evidence="1" type="ORF">ENW73_07285</name>
</gene>
<dbReference type="InterPro" id="IPR038475">
    <property type="entry name" value="RecG_C_sf"/>
</dbReference>
<reference evidence="1" key="1">
    <citation type="journal article" date="2020" name="mSystems">
        <title>Genome- and Community-Level Interaction Insights into Carbon Utilization and Element Cycling Functions of Hydrothermarchaeota in Hydrothermal Sediment.</title>
        <authorList>
            <person name="Zhou Z."/>
            <person name="Liu Y."/>
            <person name="Xu W."/>
            <person name="Pan J."/>
            <person name="Luo Z.H."/>
            <person name="Li M."/>
        </authorList>
    </citation>
    <scope>NUCLEOTIDE SEQUENCE [LARGE SCALE GENOMIC DNA]</scope>
    <source>
        <strain evidence="1">SpSt-876</strain>
    </source>
</reference>
<dbReference type="PANTHER" id="PTHR30595">
    <property type="entry name" value="GLPR-RELATED TRANSCRIPTIONAL REPRESSOR"/>
    <property type="match status" value="1"/>
</dbReference>
<dbReference type="Gene3D" id="1.10.10.10">
    <property type="entry name" value="Winged helix-like DNA-binding domain superfamily/Winged helix DNA-binding domain"/>
    <property type="match status" value="1"/>
</dbReference>
<organism evidence="1">
    <name type="scientific">candidate division WOR-3 bacterium</name>
    <dbReference type="NCBI Taxonomy" id="2052148"/>
    <lineage>
        <taxon>Bacteria</taxon>
        <taxon>Bacteria division WOR-3</taxon>
    </lineage>
</organism>
<dbReference type="Gene3D" id="3.30.565.60">
    <property type="match status" value="1"/>
</dbReference>
<sequence length="413" mass="47446">MKFADFTAQTLDIGTEGFDPNEIQKLKEFIKKQDPGSCFLTMTEDEMLFSLGALKRTNTLSCRTTIAGLLLLGQETVLRDVLPSAEVIYLHMNNEVEYDKKVDCVKPLLSLLDTLTEMIQEYNRTLTLKIGLFDYEIPDFPLAVYREALLNGLIHRDYSLLSPIYIRHYQDRLDIASPGRFFGGITPENILSHDPVTRNPLLNSMLARIGLVTKAGMGIKKMLLTLLALGKEPFQIEIEDPFVHFVIRDGNVDEPFAHYVSEQARMGKEFGLTDLIILSFLKRNREIELKTASQLLQRPDYKTKEILNSMIERGILEPFGLTKGTVYRLSKDVYNQLRKSVGYYLHRRAEAIYAENLILEYIKENGYITNEICRTLLRINRSQAQYLLARLVKKGKLTQPAKGRNARYFRRFG</sequence>
<protein>
    <submittedName>
        <fullName evidence="1">Uncharacterized protein</fullName>
    </submittedName>
</protein>
<proteinExistence type="predicted"/>
<dbReference type="InterPro" id="IPR036388">
    <property type="entry name" value="WH-like_DNA-bd_sf"/>
</dbReference>
<dbReference type="PANTHER" id="PTHR30595:SF6">
    <property type="entry name" value="SCHLAFEN ALBA-2 DOMAIN-CONTAINING PROTEIN"/>
    <property type="match status" value="1"/>
</dbReference>
<comment type="caution">
    <text evidence="1">The sequence shown here is derived from an EMBL/GenBank/DDBJ whole genome shotgun (WGS) entry which is preliminary data.</text>
</comment>
<dbReference type="EMBL" id="DTLI01000173">
    <property type="protein sequence ID" value="HHS52649.1"/>
    <property type="molecule type" value="Genomic_DNA"/>
</dbReference>